<evidence type="ECO:0000256" key="10">
    <source>
        <dbReference type="SAM" id="MobiDB-lite"/>
    </source>
</evidence>
<keyword evidence="8" id="KW-1071">Ligand-gated ion channel</keyword>
<dbReference type="AlphaFoldDB" id="A0AAE0C1J8"/>
<evidence type="ECO:0000256" key="1">
    <source>
        <dbReference type="ARBA" id="ARBA00004308"/>
    </source>
</evidence>
<reference evidence="12 13" key="1">
    <citation type="journal article" date="2015" name="Genome Biol. Evol.">
        <title>Comparative Genomics of a Bacterivorous Green Alga Reveals Evolutionary Causalities and Consequences of Phago-Mixotrophic Mode of Nutrition.</title>
        <authorList>
            <person name="Burns J.A."/>
            <person name="Paasch A."/>
            <person name="Narechania A."/>
            <person name="Kim E."/>
        </authorList>
    </citation>
    <scope>NUCLEOTIDE SEQUENCE [LARGE SCALE GENOMIC DNA]</scope>
    <source>
        <strain evidence="12 13">PLY_AMNH</strain>
    </source>
</reference>
<dbReference type="EMBL" id="LGRX02029539">
    <property type="protein sequence ID" value="KAK3246718.1"/>
    <property type="molecule type" value="Genomic_DNA"/>
</dbReference>
<feature type="compositionally biased region" description="Acidic residues" evidence="10">
    <location>
        <begin position="275"/>
        <end position="294"/>
    </location>
</feature>
<proteinExistence type="inferred from homology"/>
<dbReference type="PANTHER" id="PTHR10125">
    <property type="entry name" value="P2X PURINOCEPTOR"/>
    <property type="match status" value="1"/>
</dbReference>
<evidence type="ECO:0000256" key="11">
    <source>
        <dbReference type="SAM" id="Phobius"/>
    </source>
</evidence>
<feature type="compositionally biased region" description="Polar residues" evidence="10">
    <location>
        <begin position="156"/>
        <end position="167"/>
    </location>
</feature>
<dbReference type="GO" id="GO:0015267">
    <property type="term" value="F:channel activity"/>
    <property type="evidence" value="ECO:0007669"/>
    <property type="project" value="UniProtKB-ARBA"/>
</dbReference>
<gene>
    <name evidence="12" type="ORF">CYMTET_43758</name>
</gene>
<dbReference type="GO" id="GO:0016020">
    <property type="term" value="C:membrane"/>
    <property type="evidence" value="ECO:0007669"/>
    <property type="project" value="TreeGrafter"/>
</dbReference>
<keyword evidence="7 11" id="KW-0472">Membrane</keyword>
<keyword evidence="13" id="KW-1185">Reference proteome</keyword>
<accession>A0AAE0C1J8</accession>
<evidence type="ECO:0000256" key="8">
    <source>
        <dbReference type="ARBA" id="ARBA00023286"/>
    </source>
</evidence>
<evidence type="ECO:0000313" key="12">
    <source>
        <dbReference type="EMBL" id="KAK3246718.1"/>
    </source>
</evidence>
<keyword evidence="3" id="KW-0813">Transport</keyword>
<evidence type="ECO:0000256" key="5">
    <source>
        <dbReference type="ARBA" id="ARBA00022989"/>
    </source>
</evidence>
<keyword evidence="5 11" id="KW-1133">Transmembrane helix</keyword>
<evidence type="ECO:0000256" key="9">
    <source>
        <dbReference type="ARBA" id="ARBA00023303"/>
    </source>
</evidence>
<feature type="region of interest" description="Disordered" evidence="10">
    <location>
        <begin position="127"/>
        <end position="323"/>
    </location>
</feature>
<evidence type="ECO:0000313" key="13">
    <source>
        <dbReference type="Proteomes" id="UP001190700"/>
    </source>
</evidence>
<protein>
    <submittedName>
        <fullName evidence="12">Uncharacterized protein</fullName>
    </submittedName>
</protein>
<dbReference type="GO" id="GO:0012505">
    <property type="term" value="C:endomembrane system"/>
    <property type="evidence" value="ECO:0007669"/>
    <property type="project" value="UniProtKB-SubCell"/>
</dbReference>
<comment type="similarity">
    <text evidence="2">Belongs to the P2X receptor family.</text>
</comment>
<dbReference type="Proteomes" id="UP001190700">
    <property type="component" value="Unassembled WGS sequence"/>
</dbReference>
<comment type="caution">
    <text evidence="12">The sequence shown here is derived from an EMBL/GenBank/DDBJ whole genome shotgun (WGS) entry which is preliminary data.</text>
</comment>
<keyword evidence="6" id="KW-0406">Ion transport</keyword>
<dbReference type="Gene3D" id="1.10.287.940">
    <property type="entry name" value="atp-gated p2x4 ion channel"/>
    <property type="match status" value="1"/>
</dbReference>
<evidence type="ECO:0000256" key="6">
    <source>
        <dbReference type="ARBA" id="ARBA00023065"/>
    </source>
</evidence>
<keyword evidence="9" id="KW-0407">Ion channel</keyword>
<dbReference type="PANTHER" id="PTHR10125:SF31">
    <property type="entry name" value="P2X RECEPTOR E"/>
    <property type="match status" value="1"/>
</dbReference>
<feature type="compositionally biased region" description="Low complexity" evidence="10">
    <location>
        <begin position="191"/>
        <end position="234"/>
    </location>
</feature>
<dbReference type="GO" id="GO:0070588">
    <property type="term" value="P:calcium ion transmembrane transport"/>
    <property type="evidence" value="ECO:0007669"/>
    <property type="project" value="TreeGrafter"/>
</dbReference>
<evidence type="ECO:0000256" key="4">
    <source>
        <dbReference type="ARBA" id="ARBA00022692"/>
    </source>
</evidence>
<organism evidence="12 13">
    <name type="scientific">Cymbomonas tetramitiformis</name>
    <dbReference type="NCBI Taxonomy" id="36881"/>
    <lineage>
        <taxon>Eukaryota</taxon>
        <taxon>Viridiplantae</taxon>
        <taxon>Chlorophyta</taxon>
        <taxon>Pyramimonadophyceae</taxon>
        <taxon>Pyramimonadales</taxon>
        <taxon>Pyramimonadaceae</taxon>
        <taxon>Cymbomonas</taxon>
    </lineage>
</organism>
<evidence type="ECO:0000256" key="2">
    <source>
        <dbReference type="ARBA" id="ARBA00009848"/>
    </source>
</evidence>
<evidence type="ECO:0000256" key="3">
    <source>
        <dbReference type="ARBA" id="ARBA00022448"/>
    </source>
</evidence>
<feature type="compositionally biased region" description="Polar residues" evidence="10">
    <location>
        <begin position="179"/>
        <end position="188"/>
    </location>
</feature>
<evidence type="ECO:0000256" key="7">
    <source>
        <dbReference type="ARBA" id="ARBA00023136"/>
    </source>
</evidence>
<keyword evidence="4 11" id="KW-0812">Transmembrane</keyword>
<name>A0AAE0C1J8_9CHLO</name>
<dbReference type="InterPro" id="IPR059116">
    <property type="entry name" value="P2X_receptor"/>
</dbReference>
<feature type="transmembrane region" description="Helical" evidence="11">
    <location>
        <begin position="25"/>
        <end position="49"/>
    </location>
</feature>
<sequence length="781" mass="84084">MQGVVDLDSVFAYSTPRWTVIRDRYLGIMSLCFQVLILIYIVFIEILYLKNYLSCEPASGEVLARVQWQDSLTDAQCASFGYSRVRHTKNYSAVELLQTTDSMICGNVDEEFGQNLKRKRRRNLLQVQEGQGGPGDSSEQTGEAPPGAPDGVPDQGESSDNSEQSDAAPSDGNVDGGESTDSSEQSDAAPSDGNVDGGESSDSSEQSDAAPSDGNVDGGESSDSSEQSDAAPSDGNVDGGESSDSGQTDDPFGSEEDQGGPAGPSGSSNSSDNSPGDDAEPNDSELMEEADDGGSDQGEPNAEEQGGGGVGGGGNEGSGEAFGPENAGYAANAVGTSCKVVPSGEIVSAMQVNYFALPMVLIIEESDGYSLEYIRDVEHAYAQLDLTVESSFYRRSQVDKFGGPATRINAELQYANGSVVYRCGDKDNFYGFGSNGWDIRQSCQDSPDEADQVCKSAYGSDLVVPLKALLAAADVFMDETFRHRTARTGSDDMYQQCLRRVTDHGVFGWVKDDAAWEQLKTLQNVVDDDGDALTYPMRASLFFVGLVYDDIADKTYTEILELLQSYCQKATVRQFGVKLLISMTHDNMQGSRGGNVLSSFAGPYLPARIHTTIVASAQLSMLLGPRAYKEENEKRFFSQDMEVLVGHYGEICSFDFSQLLTTMTSALGLLVVARTITDTVMTKVMPLRRLYYKEKYHLTLDYSDLREAALGKNLGLNQIHSISDVVDKKAQCRRTKSGGVEQVDFTASKANQADNLVEVLSEDQPLHVPGAVAEEHVAGTV</sequence>
<feature type="compositionally biased region" description="Low complexity" evidence="10">
    <location>
        <begin position="264"/>
        <end position="274"/>
    </location>
</feature>
<dbReference type="GO" id="GO:0007165">
    <property type="term" value="P:signal transduction"/>
    <property type="evidence" value="ECO:0007669"/>
    <property type="project" value="UniProtKB-ARBA"/>
</dbReference>
<feature type="compositionally biased region" description="Gly residues" evidence="10">
    <location>
        <begin position="305"/>
        <end position="317"/>
    </location>
</feature>
<comment type="subcellular location">
    <subcellularLocation>
        <location evidence="1">Endomembrane system</location>
    </subcellularLocation>
</comment>